<evidence type="ECO:0000256" key="14">
    <source>
        <dbReference type="PIRSR" id="PIRSR001365-1"/>
    </source>
</evidence>
<dbReference type="InterPro" id="IPR020624">
    <property type="entry name" value="Schiff_base-form_aldolases_CS"/>
</dbReference>
<dbReference type="UniPathway" id="UPA00034">
    <property type="reaction ID" value="UER00017"/>
</dbReference>
<feature type="site" description="Part of a proton relay during catalysis" evidence="12">
    <location>
        <position position="119"/>
    </location>
</feature>
<evidence type="ECO:0000256" key="9">
    <source>
        <dbReference type="ARBA" id="ARBA00023239"/>
    </source>
</evidence>
<organism evidence="16 17">
    <name type="scientific">Corynebacterium phocae</name>
    <dbReference type="NCBI Taxonomy" id="161895"/>
    <lineage>
        <taxon>Bacteria</taxon>
        <taxon>Bacillati</taxon>
        <taxon>Actinomycetota</taxon>
        <taxon>Actinomycetes</taxon>
        <taxon>Mycobacteriales</taxon>
        <taxon>Corynebacteriaceae</taxon>
        <taxon>Corynebacterium</taxon>
    </lineage>
</organism>
<dbReference type="GO" id="GO:0009089">
    <property type="term" value="P:lysine biosynthetic process via diaminopimelate"/>
    <property type="evidence" value="ECO:0007669"/>
    <property type="project" value="UniProtKB-UniRule"/>
</dbReference>
<evidence type="ECO:0000256" key="8">
    <source>
        <dbReference type="ARBA" id="ARBA00023154"/>
    </source>
</evidence>
<feature type="binding site" evidence="12 15">
    <location>
        <position position="213"/>
    </location>
    <ligand>
        <name>pyruvate</name>
        <dbReference type="ChEBI" id="CHEBI:15361"/>
    </ligand>
</feature>
<comment type="catalytic activity">
    <reaction evidence="11 12">
        <text>L-aspartate 4-semialdehyde + pyruvate = (2S,4S)-4-hydroxy-2,3,4,5-tetrahydrodipicolinate + H2O + H(+)</text>
        <dbReference type="Rhea" id="RHEA:34171"/>
        <dbReference type="ChEBI" id="CHEBI:15361"/>
        <dbReference type="ChEBI" id="CHEBI:15377"/>
        <dbReference type="ChEBI" id="CHEBI:15378"/>
        <dbReference type="ChEBI" id="CHEBI:67139"/>
        <dbReference type="ChEBI" id="CHEBI:537519"/>
        <dbReference type="EC" id="4.3.3.7"/>
    </reaction>
</comment>
<dbReference type="EC" id="4.3.3.7" evidence="4 12"/>
<keyword evidence="17" id="KW-1185">Reference proteome</keyword>
<evidence type="ECO:0000256" key="2">
    <source>
        <dbReference type="ARBA" id="ARBA00005120"/>
    </source>
</evidence>
<dbReference type="KEGG" id="cpho:CPHO_04975"/>
<dbReference type="PANTHER" id="PTHR12128">
    <property type="entry name" value="DIHYDRODIPICOLINATE SYNTHASE"/>
    <property type="match status" value="1"/>
</dbReference>
<dbReference type="PROSITE" id="PS00665">
    <property type="entry name" value="DHDPS_1"/>
    <property type="match status" value="1"/>
</dbReference>
<dbReference type="InterPro" id="IPR013785">
    <property type="entry name" value="Aldolase_TIM"/>
</dbReference>
<dbReference type="AlphaFoldDB" id="A0A1L7D344"/>
<evidence type="ECO:0000256" key="15">
    <source>
        <dbReference type="PIRSR" id="PIRSR001365-2"/>
    </source>
</evidence>
<evidence type="ECO:0000256" key="6">
    <source>
        <dbReference type="ARBA" id="ARBA00022605"/>
    </source>
</evidence>
<evidence type="ECO:0000313" key="16">
    <source>
        <dbReference type="EMBL" id="APT92352.1"/>
    </source>
</evidence>
<dbReference type="HAMAP" id="MF_00418">
    <property type="entry name" value="DapA"/>
    <property type="match status" value="1"/>
</dbReference>
<evidence type="ECO:0000313" key="17">
    <source>
        <dbReference type="Proteomes" id="UP000185491"/>
    </source>
</evidence>
<keyword evidence="7 12" id="KW-0220">Diaminopimelate biosynthesis</keyword>
<comment type="similarity">
    <text evidence="3 12 13">Belongs to the DapA family.</text>
</comment>
<comment type="pathway">
    <text evidence="2 12">Amino-acid biosynthesis; L-lysine biosynthesis via DAP pathway; (S)-tetrahydrodipicolinate from L-aspartate: step 3/4.</text>
</comment>
<dbReference type="Gene3D" id="3.20.20.70">
    <property type="entry name" value="Aldolase class I"/>
    <property type="match status" value="1"/>
</dbReference>
<name>A0A1L7D344_9CORY</name>
<evidence type="ECO:0000256" key="1">
    <source>
        <dbReference type="ARBA" id="ARBA00003294"/>
    </source>
</evidence>
<dbReference type="SMART" id="SM01130">
    <property type="entry name" value="DHDPS"/>
    <property type="match status" value="1"/>
</dbReference>
<dbReference type="SUPFAM" id="SSF51569">
    <property type="entry name" value="Aldolase"/>
    <property type="match status" value="1"/>
</dbReference>
<dbReference type="GO" id="GO:0019877">
    <property type="term" value="P:diaminopimelate biosynthetic process"/>
    <property type="evidence" value="ECO:0007669"/>
    <property type="project" value="UniProtKB-UniRule"/>
</dbReference>
<evidence type="ECO:0000256" key="11">
    <source>
        <dbReference type="ARBA" id="ARBA00047836"/>
    </source>
</evidence>
<feature type="site" description="Part of a proton relay during catalysis" evidence="12">
    <location>
        <position position="56"/>
    </location>
</feature>
<feature type="active site" description="Schiff-base intermediate with substrate" evidence="12 14">
    <location>
        <position position="173"/>
    </location>
</feature>
<dbReference type="InterPro" id="IPR005263">
    <property type="entry name" value="DapA"/>
</dbReference>
<gene>
    <name evidence="12" type="primary">dapA</name>
    <name evidence="16" type="ORF">CPHO_04975</name>
</gene>
<dbReference type="RefSeq" id="WP_075733727.1">
    <property type="nucleotide sequence ID" value="NZ_CP009249.1"/>
</dbReference>
<dbReference type="GO" id="GO:0008840">
    <property type="term" value="F:4-hydroxy-tetrahydrodipicolinate synthase activity"/>
    <property type="evidence" value="ECO:0007669"/>
    <property type="project" value="UniProtKB-UniRule"/>
</dbReference>
<reference evidence="16 17" key="1">
    <citation type="submission" date="2014-08" db="EMBL/GenBank/DDBJ databases">
        <title>Complete genome sequence of Corynebacterium phocae M408/89/1(T)(=DSM 44612(T)), isolated from the common seal (Phoca vitulina).</title>
        <authorList>
            <person name="Ruckert C."/>
            <person name="Albersmeier A."/>
            <person name="Winkler A."/>
            <person name="Kalinowski J."/>
        </authorList>
    </citation>
    <scope>NUCLEOTIDE SEQUENCE [LARGE SCALE GENOMIC DNA]</scope>
    <source>
        <strain evidence="16 17">M408/89/1</strain>
    </source>
</reference>
<evidence type="ECO:0000256" key="10">
    <source>
        <dbReference type="ARBA" id="ARBA00023270"/>
    </source>
</evidence>
<comment type="function">
    <text evidence="1 12">Catalyzes the condensation of (S)-aspartate-beta-semialdehyde [(S)-ASA] and pyruvate to 4-hydroxy-tetrahydrodipicolinate (HTPA).</text>
</comment>
<evidence type="ECO:0000256" key="5">
    <source>
        <dbReference type="ARBA" id="ARBA00022490"/>
    </source>
</evidence>
<dbReference type="CDD" id="cd00950">
    <property type="entry name" value="DHDPS"/>
    <property type="match status" value="1"/>
</dbReference>
<comment type="caution">
    <text evidence="12">Was originally thought to be a dihydrodipicolinate synthase (DHDPS), catalyzing the condensation of (S)-aspartate-beta-semialdehyde [(S)-ASA] and pyruvate to dihydrodipicolinate (DHDP). However, it was shown in E.coli that the product of the enzymatic reaction is not dihydrodipicolinate but in fact (4S)-4-hydroxy-2,3,4,5-tetrahydro-(2S)-dipicolinic acid (HTPA), and that the consecutive dehydration reaction leading to DHDP is not spontaneous but catalyzed by DapB.</text>
</comment>
<comment type="subcellular location">
    <subcellularLocation>
        <location evidence="12">Cytoplasm</location>
    </subcellularLocation>
</comment>
<evidence type="ECO:0000256" key="13">
    <source>
        <dbReference type="PIRNR" id="PIRNR001365"/>
    </source>
</evidence>
<dbReference type="PANTHER" id="PTHR12128:SF66">
    <property type="entry name" value="4-HYDROXY-2-OXOGLUTARATE ALDOLASE, MITOCHONDRIAL"/>
    <property type="match status" value="1"/>
</dbReference>
<keyword evidence="5 12" id="KW-0963">Cytoplasm</keyword>
<dbReference type="OrthoDB" id="9782828at2"/>
<keyword evidence="8 12" id="KW-0457">Lysine biosynthesis</keyword>
<feature type="binding site" evidence="12 15">
    <location>
        <position position="57"/>
    </location>
    <ligand>
        <name>pyruvate</name>
        <dbReference type="ChEBI" id="CHEBI:15361"/>
    </ligand>
</feature>
<evidence type="ECO:0000256" key="3">
    <source>
        <dbReference type="ARBA" id="ARBA00007592"/>
    </source>
</evidence>
<protein>
    <recommendedName>
        <fullName evidence="4 12">4-hydroxy-tetrahydrodipicolinate synthase</fullName>
        <shortName evidence="12">HTPA synthase</shortName>
        <ecNumber evidence="4 12">4.3.3.7</ecNumber>
    </recommendedName>
</protein>
<sequence length="304" mass="32068">MSTGMTAHSDTPVFGRVGVAMVTPFDHHGALDTATARRVATHLVDNGVDSLFISGTTGEAPTTTPEEKIELLKAVIDEVGTRAKVCAGVGTNNTKVSVELAKAAAKAGADSLLVVTPYYSKPSQDGVFAHFEEIAKATDLPVCVYDIPGRSGIAIEADTLRRLAKLPTISAVKDAKGHLGLGAELMHETGIDWYSGDDPLNIPWLSLGASGLISVIGHAAPQYLAELYTSFEDGDLARAREINATHLIPLMHAQARLGGVTMAKSALRLQGLDCGSPRLPVLDATESEIAELRQDMTKAGVFKE</sequence>
<proteinExistence type="inferred from homology"/>
<comment type="subunit">
    <text evidence="12">Homotetramer; dimer of dimers.</text>
</comment>
<dbReference type="NCBIfam" id="TIGR00674">
    <property type="entry name" value="dapA"/>
    <property type="match status" value="1"/>
</dbReference>
<keyword evidence="10 12" id="KW-0704">Schiff base</keyword>
<keyword evidence="6 12" id="KW-0028">Amino-acid biosynthesis</keyword>
<dbReference type="InterPro" id="IPR002220">
    <property type="entry name" value="DapA-like"/>
</dbReference>
<dbReference type="Pfam" id="PF00701">
    <property type="entry name" value="DHDPS"/>
    <property type="match status" value="1"/>
</dbReference>
<dbReference type="InterPro" id="IPR020625">
    <property type="entry name" value="Schiff_base-form_aldolases_AS"/>
</dbReference>
<keyword evidence="9 12" id="KW-0456">Lyase</keyword>
<dbReference type="Proteomes" id="UP000185491">
    <property type="component" value="Chromosome"/>
</dbReference>
<dbReference type="PRINTS" id="PR00146">
    <property type="entry name" value="DHPICSNTHASE"/>
</dbReference>
<accession>A0A1L7D344</accession>
<dbReference type="PIRSF" id="PIRSF001365">
    <property type="entry name" value="DHDPS"/>
    <property type="match status" value="1"/>
</dbReference>
<dbReference type="GO" id="GO:0005829">
    <property type="term" value="C:cytosol"/>
    <property type="evidence" value="ECO:0007669"/>
    <property type="project" value="TreeGrafter"/>
</dbReference>
<dbReference type="EMBL" id="CP009249">
    <property type="protein sequence ID" value="APT92352.1"/>
    <property type="molecule type" value="Genomic_DNA"/>
</dbReference>
<dbReference type="STRING" id="161895.CPHO_04975"/>
<evidence type="ECO:0000256" key="7">
    <source>
        <dbReference type="ARBA" id="ARBA00022915"/>
    </source>
</evidence>
<evidence type="ECO:0000256" key="12">
    <source>
        <dbReference type="HAMAP-Rule" id="MF_00418"/>
    </source>
</evidence>
<evidence type="ECO:0000256" key="4">
    <source>
        <dbReference type="ARBA" id="ARBA00012086"/>
    </source>
</evidence>
<dbReference type="PROSITE" id="PS00666">
    <property type="entry name" value="DHDPS_2"/>
    <property type="match status" value="1"/>
</dbReference>
<feature type="active site" description="Proton donor/acceptor" evidence="12 14">
    <location>
        <position position="145"/>
    </location>
</feature>